<dbReference type="InterPro" id="IPR009003">
    <property type="entry name" value="Peptidase_S1_PA"/>
</dbReference>
<organism evidence="1 2">
    <name type="scientific">Tatumella morbirosei</name>
    <dbReference type="NCBI Taxonomy" id="642227"/>
    <lineage>
        <taxon>Bacteria</taxon>
        <taxon>Pseudomonadati</taxon>
        <taxon>Pseudomonadota</taxon>
        <taxon>Gammaproteobacteria</taxon>
        <taxon>Enterobacterales</taxon>
        <taxon>Erwiniaceae</taxon>
        <taxon>Tatumella</taxon>
    </lineage>
</organism>
<dbReference type="Proteomes" id="UP000029577">
    <property type="component" value="Unassembled WGS sequence"/>
</dbReference>
<evidence type="ECO:0000313" key="2">
    <source>
        <dbReference type="Proteomes" id="UP000029577"/>
    </source>
</evidence>
<sequence>MEPVFLENANEDVAILKVENYEFIPPIKLSFTHDIYQSEDSLLLSEVLCIGYPPIPITVYPFQVAVNSTISSLIIMRGSKYLSYVLATMARGGFSGGPIINDKGRAIALVTDSLCLNDQALETGFMACISISSAVELACNHGWDPDANDFYPNIESLAIIKLALKNTAKLNPHAFDFILTVYDDDRDVCIEFNCSNENIIDLAVQYFNSICPIHSNIHEKGYLLATPVSISPSWLLKKAAKEAKDGVIKEYDYILVRERFTDGWS</sequence>
<keyword evidence="2" id="KW-1185">Reference proteome</keyword>
<name>A0A095VYA7_9GAMM</name>
<proteinExistence type="predicted"/>
<dbReference type="AlphaFoldDB" id="A0A095VYA7"/>
<accession>A0A095VYA7</accession>
<dbReference type="eggNOG" id="ENOG5032V9Q">
    <property type="taxonomic scope" value="Bacteria"/>
</dbReference>
<protein>
    <recommendedName>
        <fullName evidence="3">Serine protease</fullName>
    </recommendedName>
</protein>
<dbReference type="Gene3D" id="2.40.10.120">
    <property type="match status" value="1"/>
</dbReference>
<dbReference type="EMBL" id="JPKR02000005">
    <property type="protein sequence ID" value="KGD79705.1"/>
    <property type="molecule type" value="Genomic_DNA"/>
</dbReference>
<comment type="caution">
    <text evidence="1">The sequence shown here is derived from an EMBL/GenBank/DDBJ whole genome shotgun (WGS) entry which is preliminary data.</text>
</comment>
<evidence type="ECO:0000313" key="1">
    <source>
        <dbReference type="EMBL" id="KGD79705.1"/>
    </source>
</evidence>
<reference evidence="1" key="1">
    <citation type="submission" date="2014-12" db="EMBL/GenBank/DDBJ databases">
        <title>The draft genome of the Tatumella morbirosei type strain, LMG23360T isolated from pineapple rot.</title>
        <authorList>
            <person name="Smits T.H."/>
            <person name="Palmer M."/>
            <person name="Venter S.N."/>
            <person name="Duffy B."/>
            <person name="Steenkamp E.T."/>
            <person name="Chan W.Y."/>
            <person name="Coutinho T.A."/>
            <person name="Coetzee M.P."/>
            <person name="De Maayer P."/>
        </authorList>
    </citation>
    <scope>NUCLEOTIDE SEQUENCE [LARGE SCALE GENOMIC DNA]</scope>
    <source>
        <strain evidence="1">LMG 23360</strain>
    </source>
</reference>
<evidence type="ECO:0008006" key="3">
    <source>
        <dbReference type="Google" id="ProtNLM"/>
    </source>
</evidence>
<dbReference type="SUPFAM" id="SSF50494">
    <property type="entry name" value="Trypsin-like serine proteases"/>
    <property type="match status" value="1"/>
</dbReference>
<dbReference type="Pfam" id="PF13365">
    <property type="entry name" value="Trypsin_2"/>
    <property type="match status" value="1"/>
</dbReference>
<gene>
    <name evidence="1" type="ORF">HA49_01690</name>
</gene>
<dbReference type="STRING" id="642227.HA49_01690"/>